<reference evidence="11 12" key="1">
    <citation type="journal article" date="2019" name="Sci. Rep.">
        <title>Comparative genomics of chytrid fungi reveal insights into the obligate biotrophic and pathogenic lifestyle of Synchytrium endobioticum.</title>
        <authorList>
            <person name="van de Vossenberg B.T.L.H."/>
            <person name="Warris S."/>
            <person name="Nguyen H.D.T."/>
            <person name="van Gent-Pelzer M.P.E."/>
            <person name="Joly D.L."/>
            <person name="van de Geest H.C."/>
            <person name="Bonants P.J.M."/>
            <person name="Smith D.S."/>
            <person name="Levesque C.A."/>
            <person name="van der Lee T.A.J."/>
        </authorList>
    </citation>
    <scope>NUCLEOTIDE SEQUENCE [LARGE SCALE GENOMIC DNA]</scope>
    <source>
        <strain evidence="11 12">JEL517</strain>
    </source>
</reference>
<dbReference type="GO" id="GO:0016651">
    <property type="term" value="F:oxidoreductase activity, acting on NAD(P)H"/>
    <property type="evidence" value="ECO:0007669"/>
    <property type="project" value="InterPro"/>
</dbReference>
<feature type="region of interest" description="Disordered" evidence="9">
    <location>
        <begin position="226"/>
        <end position="266"/>
    </location>
</feature>
<evidence type="ECO:0000256" key="8">
    <source>
        <dbReference type="RuleBase" id="RU003456"/>
    </source>
</evidence>
<keyword evidence="4 8" id="KW-1278">Translocase</keyword>
<dbReference type="InterPro" id="IPR037232">
    <property type="entry name" value="NADH_quin_OxRdtase_su_C/D-like"/>
</dbReference>
<comment type="caution">
    <text evidence="11">The sequence shown here is derived from an EMBL/GenBank/DDBJ whole genome shotgun (WGS) entry which is preliminary data.</text>
</comment>
<organism evidence="11 12">
    <name type="scientific">Synchytrium microbalum</name>
    <dbReference type="NCBI Taxonomy" id="1806994"/>
    <lineage>
        <taxon>Eukaryota</taxon>
        <taxon>Fungi</taxon>
        <taxon>Fungi incertae sedis</taxon>
        <taxon>Chytridiomycota</taxon>
        <taxon>Chytridiomycota incertae sedis</taxon>
        <taxon>Chytridiomycetes</taxon>
        <taxon>Synchytriales</taxon>
        <taxon>Synchytriaceae</taxon>
        <taxon>Synchytrium</taxon>
    </lineage>
</organism>
<comment type="similarity">
    <text evidence="2 8">Belongs to the complex I 30 kDa subunit family.</text>
</comment>
<dbReference type="NCBIfam" id="NF004733">
    <property type="entry name" value="PRK06074.1-5"/>
    <property type="match status" value="1"/>
</dbReference>
<dbReference type="EMBL" id="QEAO01000020">
    <property type="protein sequence ID" value="TPX33493.1"/>
    <property type="molecule type" value="Genomic_DNA"/>
</dbReference>
<keyword evidence="12" id="KW-1185">Reference proteome</keyword>
<dbReference type="GO" id="GO:0005739">
    <property type="term" value="C:mitochondrion"/>
    <property type="evidence" value="ECO:0007669"/>
    <property type="project" value="UniProtKB-SubCell"/>
</dbReference>
<gene>
    <name evidence="11" type="ORF">SmJEL517_g03640</name>
</gene>
<dbReference type="Proteomes" id="UP000319731">
    <property type="component" value="Unassembled WGS sequence"/>
</dbReference>
<dbReference type="GeneID" id="42004865"/>
<protein>
    <recommendedName>
        <fullName evidence="10">NADH:ubiquinone oxidoreductase 30kDa subunit domain-containing protein</fullName>
    </recommendedName>
</protein>
<comment type="subcellular location">
    <subcellularLocation>
        <location evidence="1">Mitochondrion</location>
    </subcellularLocation>
</comment>
<dbReference type="SUPFAM" id="SSF143243">
    <property type="entry name" value="Nqo5-like"/>
    <property type="match status" value="1"/>
</dbReference>
<evidence type="ECO:0000256" key="4">
    <source>
        <dbReference type="ARBA" id="ARBA00022967"/>
    </source>
</evidence>
<dbReference type="Pfam" id="PF00329">
    <property type="entry name" value="Complex1_30kDa"/>
    <property type="match status" value="1"/>
</dbReference>
<comment type="catalytic activity">
    <reaction evidence="7">
        <text>a ubiquinone + NADH + 5 H(+)(in) = a ubiquinol + NAD(+) + 4 H(+)(out)</text>
        <dbReference type="Rhea" id="RHEA:29091"/>
        <dbReference type="Rhea" id="RHEA-COMP:9565"/>
        <dbReference type="Rhea" id="RHEA-COMP:9566"/>
        <dbReference type="ChEBI" id="CHEBI:15378"/>
        <dbReference type="ChEBI" id="CHEBI:16389"/>
        <dbReference type="ChEBI" id="CHEBI:17976"/>
        <dbReference type="ChEBI" id="CHEBI:57540"/>
        <dbReference type="ChEBI" id="CHEBI:57945"/>
        <dbReference type="EC" id="7.1.1.2"/>
    </reaction>
</comment>
<dbReference type="PANTHER" id="PTHR10884">
    <property type="entry name" value="NADH DEHYDROGENASE UBIQUINONE IRON-SULFUR PROTEIN 3"/>
    <property type="match status" value="1"/>
</dbReference>
<name>A0A507C7I7_9FUNG</name>
<feature type="compositionally biased region" description="Pro residues" evidence="9">
    <location>
        <begin position="239"/>
        <end position="266"/>
    </location>
</feature>
<evidence type="ECO:0000256" key="2">
    <source>
        <dbReference type="ARBA" id="ARBA00007569"/>
    </source>
</evidence>
<evidence type="ECO:0000256" key="9">
    <source>
        <dbReference type="SAM" id="MobiDB-lite"/>
    </source>
</evidence>
<feature type="domain" description="NADH:ubiquinone oxidoreductase 30kDa subunit" evidence="10">
    <location>
        <begin position="77"/>
        <end position="196"/>
    </location>
</feature>
<dbReference type="OrthoDB" id="37721at2759"/>
<sequence length="266" mass="29900">MASLQRLLRSRPLIGASQQFMQGRFLHSTRIAAQATTAADTTSGTAKLQEYGKFIMSCLPKYIQQISIYKDELTLFVAPSALIPTMTFLRDHAATQFKQCQDVCGVDYPTRSNRFEVVYHLLSLRYNTRIRVKTYASEVSPVPSVVDLFPGANWFEREAWDMYGIYFTGHPDLRRILTDYGFEGHPMRKDFPLTGYVEVRYDDEKKRVVAEPLELAQSFRVFDVQSPWEQTGSGTPVPKILPEPPKADVPPPPPAAGGSAPPPPKA</sequence>
<keyword evidence="6" id="KW-0830">Ubiquinone</keyword>
<evidence type="ECO:0000256" key="3">
    <source>
        <dbReference type="ARBA" id="ARBA00022448"/>
    </source>
</evidence>
<dbReference type="InterPro" id="IPR010218">
    <property type="entry name" value="NADH_DH_suC"/>
</dbReference>
<evidence type="ECO:0000256" key="5">
    <source>
        <dbReference type="ARBA" id="ARBA00023027"/>
    </source>
</evidence>
<dbReference type="STRING" id="1806994.A0A507C7I7"/>
<dbReference type="Gene3D" id="3.30.460.80">
    <property type="entry name" value="NADH:ubiquinone oxidoreductase, 30kDa subunit"/>
    <property type="match status" value="1"/>
</dbReference>
<dbReference type="GO" id="GO:0016020">
    <property type="term" value="C:membrane"/>
    <property type="evidence" value="ECO:0007669"/>
    <property type="project" value="UniProtKB-ARBA"/>
</dbReference>
<dbReference type="AlphaFoldDB" id="A0A507C7I7"/>
<keyword evidence="3 8" id="KW-0813">Transport</keyword>
<evidence type="ECO:0000256" key="6">
    <source>
        <dbReference type="ARBA" id="ARBA00023075"/>
    </source>
</evidence>
<dbReference type="NCBIfam" id="TIGR01961">
    <property type="entry name" value="NuoC_fam"/>
    <property type="match status" value="1"/>
</dbReference>
<evidence type="ECO:0000313" key="11">
    <source>
        <dbReference type="EMBL" id="TPX33493.1"/>
    </source>
</evidence>
<evidence type="ECO:0000256" key="1">
    <source>
        <dbReference type="ARBA" id="ARBA00004173"/>
    </source>
</evidence>
<dbReference type="NCBIfam" id="NF004730">
    <property type="entry name" value="PRK06074.1-1"/>
    <property type="match status" value="1"/>
</dbReference>
<proteinExistence type="inferred from homology"/>
<dbReference type="FunFam" id="3.30.460.80:FF:000002">
    <property type="entry name" value="NADH dehydrogenase iron-sulfur protein 3, mitochondrial"/>
    <property type="match status" value="1"/>
</dbReference>
<evidence type="ECO:0000313" key="12">
    <source>
        <dbReference type="Proteomes" id="UP000319731"/>
    </source>
</evidence>
<dbReference type="InterPro" id="IPR001268">
    <property type="entry name" value="NADH_UbQ_OxRdtase_30kDa_su"/>
</dbReference>
<evidence type="ECO:0000256" key="7">
    <source>
        <dbReference type="ARBA" id="ARBA00049551"/>
    </source>
</evidence>
<dbReference type="InterPro" id="IPR020396">
    <property type="entry name" value="NADH_UbQ_OxRdtase_CS"/>
</dbReference>
<dbReference type="PROSITE" id="PS00542">
    <property type="entry name" value="COMPLEX1_30K"/>
    <property type="match status" value="1"/>
</dbReference>
<evidence type="ECO:0000259" key="10">
    <source>
        <dbReference type="Pfam" id="PF00329"/>
    </source>
</evidence>
<dbReference type="RefSeq" id="XP_031024468.1">
    <property type="nucleotide sequence ID" value="XM_031169568.1"/>
</dbReference>
<accession>A0A507C7I7</accession>
<dbReference type="HAMAP" id="MF_01357">
    <property type="entry name" value="NDH1_NuoC"/>
    <property type="match status" value="1"/>
</dbReference>
<dbReference type="GO" id="GO:0008137">
    <property type="term" value="F:NADH dehydrogenase (ubiquinone) activity"/>
    <property type="evidence" value="ECO:0007669"/>
    <property type="project" value="UniProtKB-EC"/>
</dbReference>
<dbReference type="PANTHER" id="PTHR10884:SF14">
    <property type="entry name" value="NADH DEHYDROGENASE [UBIQUINONE] IRON-SULFUR PROTEIN 3, MITOCHONDRIAL"/>
    <property type="match status" value="1"/>
</dbReference>
<keyword evidence="5 8" id="KW-0520">NAD</keyword>